<proteinExistence type="predicted"/>
<sequence length="86" mass="9974">MIRMRYRPLGPSEYTQRLWVVCLGAFVPWGLDYACTDMMRYEMEIAGTPDRPSDCKYILSLGHVMVLEDINVFVRTSWLSRPVGIV</sequence>
<accession>A0A2H5QIC9</accession>
<evidence type="ECO:0000313" key="2">
    <source>
        <dbReference type="Proteomes" id="UP000236630"/>
    </source>
</evidence>
<dbReference type="Proteomes" id="UP000236630">
    <property type="component" value="Unassembled WGS sequence"/>
</dbReference>
<comment type="caution">
    <text evidence="1">The sequence shown here is derived from an EMBL/GenBank/DDBJ whole genome shotgun (WGS) entry which is preliminary data.</text>
</comment>
<evidence type="ECO:0000313" key="1">
    <source>
        <dbReference type="EMBL" id="GAY64362.1"/>
    </source>
</evidence>
<organism evidence="1 2">
    <name type="scientific">Citrus unshiu</name>
    <name type="common">Satsuma mandarin</name>
    <name type="synonym">Citrus nobilis var. unshiu</name>
    <dbReference type="NCBI Taxonomy" id="55188"/>
    <lineage>
        <taxon>Eukaryota</taxon>
        <taxon>Viridiplantae</taxon>
        <taxon>Streptophyta</taxon>
        <taxon>Embryophyta</taxon>
        <taxon>Tracheophyta</taxon>
        <taxon>Spermatophyta</taxon>
        <taxon>Magnoliopsida</taxon>
        <taxon>eudicotyledons</taxon>
        <taxon>Gunneridae</taxon>
        <taxon>Pentapetalae</taxon>
        <taxon>rosids</taxon>
        <taxon>malvids</taxon>
        <taxon>Sapindales</taxon>
        <taxon>Rutaceae</taxon>
        <taxon>Aurantioideae</taxon>
        <taxon>Citrus</taxon>
    </lineage>
</organism>
<name>A0A2H5QIC9_CITUN</name>
<dbReference type="EMBL" id="BDQV01000404">
    <property type="protein sequence ID" value="GAY64362.1"/>
    <property type="molecule type" value="Genomic_DNA"/>
</dbReference>
<protein>
    <submittedName>
        <fullName evidence="1">Uncharacterized protein</fullName>
    </submittedName>
</protein>
<dbReference type="AlphaFoldDB" id="A0A2H5QIC9"/>
<keyword evidence="2" id="KW-1185">Reference proteome</keyword>
<gene>
    <name evidence="1" type="ORF">CUMW_232940</name>
</gene>
<reference evidence="1 2" key="1">
    <citation type="journal article" date="2017" name="Front. Genet.">
        <title>Draft sequencing of the heterozygous diploid genome of Satsuma (Citrus unshiu Marc.) using a hybrid assembly approach.</title>
        <authorList>
            <person name="Shimizu T."/>
            <person name="Tanizawa Y."/>
            <person name="Mochizuki T."/>
            <person name="Nagasaki H."/>
            <person name="Yoshioka T."/>
            <person name="Toyoda A."/>
            <person name="Fujiyama A."/>
            <person name="Kaminuma E."/>
            <person name="Nakamura Y."/>
        </authorList>
    </citation>
    <scope>NUCLEOTIDE SEQUENCE [LARGE SCALE GENOMIC DNA]</scope>
    <source>
        <strain evidence="2">cv. Miyagawa wase</strain>
    </source>
</reference>